<name>A0A1U7JAS7_9CYAN</name>
<keyword evidence="6" id="KW-1185">Reference proteome</keyword>
<evidence type="ECO:0000256" key="3">
    <source>
        <dbReference type="PROSITE-ProRule" id="PRU00339"/>
    </source>
</evidence>
<comment type="caution">
    <text evidence="5">The sequence shown here is derived from an EMBL/GenBank/DDBJ whole genome shotgun (WGS) entry which is preliminary data.</text>
</comment>
<feature type="compositionally biased region" description="Polar residues" evidence="4">
    <location>
        <begin position="1"/>
        <end position="16"/>
    </location>
</feature>
<gene>
    <name evidence="5" type="ORF">NIES30_01635</name>
</gene>
<dbReference type="Gene3D" id="1.25.40.10">
    <property type="entry name" value="Tetratricopeptide repeat domain"/>
    <property type="match status" value="1"/>
</dbReference>
<dbReference type="AlphaFoldDB" id="A0A1U7JAS7"/>
<evidence type="ECO:0000313" key="6">
    <source>
        <dbReference type="Proteomes" id="UP000185557"/>
    </source>
</evidence>
<dbReference type="PANTHER" id="PTHR44858:SF1">
    <property type="entry name" value="UDP-N-ACETYLGLUCOSAMINE--PEPTIDE N-ACETYLGLUCOSAMINYLTRANSFERASE SPINDLY-RELATED"/>
    <property type="match status" value="1"/>
</dbReference>
<evidence type="ECO:0000256" key="1">
    <source>
        <dbReference type="ARBA" id="ARBA00022737"/>
    </source>
</evidence>
<organism evidence="5 6">
    <name type="scientific">Phormidium tenue NIES-30</name>
    <dbReference type="NCBI Taxonomy" id="549789"/>
    <lineage>
        <taxon>Bacteria</taxon>
        <taxon>Bacillati</taxon>
        <taxon>Cyanobacteriota</taxon>
        <taxon>Cyanophyceae</taxon>
        <taxon>Oscillatoriophycideae</taxon>
        <taxon>Oscillatoriales</taxon>
        <taxon>Oscillatoriaceae</taxon>
        <taxon>Phormidium</taxon>
    </lineage>
</organism>
<accession>A0A1U7JAS7</accession>
<dbReference type="SUPFAM" id="SSF48452">
    <property type="entry name" value="TPR-like"/>
    <property type="match status" value="1"/>
</dbReference>
<evidence type="ECO:0000256" key="2">
    <source>
        <dbReference type="ARBA" id="ARBA00022803"/>
    </source>
</evidence>
<reference evidence="5 6" key="1">
    <citation type="submission" date="2016-11" db="EMBL/GenBank/DDBJ databases">
        <title>Draft Genome Sequences of Nine Cyanobacterial Strains from Diverse Habitats.</title>
        <authorList>
            <person name="Zhu T."/>
            <person name="Hou S."/>
            <person name="Lu X."/>
            <person name="Hess W.R."/>
        </authorList>
    </citation>
    <scope>NUCLEOTIDE SEQUENCE [LARGE SCALE GENOMIC DNA]</scope>
    <source>
        <strain evidence="5 6">NIES-30</strain>
    </source>
</reference>
<feature type="repeat" description="TPR" evidence="3">
    <location>
        <begin position="20"/>
        <end position="53"/>
    </location>
</feature>
<dbReference type="EMBL" id="MRCG01000001">
    <property type="protein sequence ID" value="OKH50812.1"/>
    <property type="molecule type" value="Genomic_DNA"/>
</dbReference>
<keyword evidence="1" id="KW-0677">Repeat</keyword>
<dbReference type="SMART" id="SM00028">
    <property type="entry name" value="TPR"/>
    <property type="match status" value="3"/>
</dbReference>
<dbReference type="STRING" id="549789.NIES30_01635"/>
<dbReference type="PANTHER" id="PTHR44858">
    <property type="entry name" value="TETRATRICOPEPTIDE REPEAT PROTEIN 6"/>
    <property type="match status" value="1"/>
</dbReference>
<dbReference type="InterPro" id="IPR011990">
    <property type="entry name" value="TPR-like_helical_dom_sf"/>
</dbReference>
<proteinExistence type="predicted"/>
<protein>
    <submittedName>
        <fullName evidence="5">Uncharacterized protein</fullName>
    </submittedName>
</protein>
<sequence>MPSTLNSQVVTPSSPQDGGFQQWYGEGERLADAGAYDRALRCFEEAAILIPGQVTALVYQAVCLIHLGQPQQALAVAERVLAIAPDHSQGWLYRGVALHRLGQYKEAYASYAQVKPS</sequence>
<dbReference type="Pfam" id="PF14559">
    <property type="entry name" value="TPR_19"/>
    <property type="match status" value="1"/>
</dbReference>
<evidence type="ECO:0000256" key="4">
    <source>
        <dbReference type="SAM" id="MobiDB-lite"/>
    </source>
</evidence>
<dbReference type="Proteomes" id="UP000185557">
    <property type="component" value="Unassembled WGS sequence"/>
</dbReference>
<dbReference type="InterPro" id="IPR019734">
    <property type="entry name" value="TPR_rpt"/>
</dbReference>
<dbReference type="PROSITE" id="PS50005">
    <property type="entry name" value="TPR"/>
    <property type="match status" value="1"/>
</dbReference>
<keyword evidence="2 3" id="KW-0802">TPR repeat</keyword>
<evidence type="ECO:0000313" key="5">
    <source>
        <dbReference type="EMBL" id="OKH50812.1"/>
    </source>
</evidence>
<dbReference type="InterPro" id="IPR050498">
    <property type="entry name" value="Ycf3"/>
</dbReference>
<feature type="region of interest" description="Disordered" evidence="4">
    <location>
        <begin position="1"/>
        <end position="21"/>
    </location>
</feature>